<evidence type="ECO:0000259" key="3">
    <source>
        <dbReference type="Pfam" id="PF04101"/>
    </source>
</evidence>
<feature type="active site" description="Proton acceptor" evidence="1">
    <location>
        <position position="17"/>
    </location>
</feature>
<dbReference type="InterPro" id="IPR020023">
    <property type="entry name" value="PseG"/>
</dbReference>
<reference evidence="5" key="1">
    <citation type="submission" date="2017-09" db="EMBL/GenBank/DDBJ databases">
        <title>Depth-based differentiation of microbial function through sediment-hosted aquifers and enrichment of novel symbionts in the deep terrestrial subsurface.</title>
        <authorList>
            <person name="Probst A.J."/>
            <person name="Ladd B."/>
            <person name="Jarett J.K."/>
            <person name="Geller-Mcgrath D.E."/>
            <person name="Sieber C.M.K."/>
            <person name="Emerson J.B."/>
            <person name="Anantharaman K."/>
            <person name="Thomas B.C."/>
            <person name="Malmstrom R."/>
            <person name="Stieglmeier M."/>
            <person name="Klingl A."/>
            <person name="Woyke T."/>
            <person name="Ryan C.M."/>
            <person name="Banfield J.F."/>
        </authorList>
    </citation>
    <scope>NUCLEOTIDE SEQUENCE [LARGE SCALE GENOMIC DNA]</scope>
</reference>
<accession>A0A2H0W977</accession>
<proteinExistence type="predicted"/>
<evidence type="ECO:0000313" key="4">
    <source>
        <dbReference type="EMBL" id="PIS09211.1"/>
    </source>
</evidence>
<dbReference type="InterPro" id="IPR007235">
    <property type="entry name" value="Glyco_trans_28_C"/>
</dbReference>
<organism evidence="4 5">
    <name type="scientific">Candidatus Beckwithbacteria bacterium CG10_big_fil_rev_8_21_14_0_10_34_10</name>
    <dbReference type="NCBI Taxonomy" id="1974495"/>
    <lineage>
        <taxon>Bacteria</taxon>
        <taxon>Candidatus Beckwithiibacteriota</taxon>
    </lineage>
</organism>
<name>A0A2H0W977_9BACT</name>
<protein>
    <submittedName>
        <fullName evidence="4">UDP-2,4-diacetamido-2,4, 6-trideoxy-beta-L-altropyranose hydrolase</fullName>
    </submittedName>
</protein>
<dbReference type="Pfam" id="PF04101">
    <property type="entry name" value="Glyco_tran_28_C"/>
    <property type="match status" value="1"/>
</dbReference>
<feature type="binding site" evidence="2">
    <location>
        <position position="144"/>
    </location>
    <ligand>
        <name>substrate</name>
    </ligand>
</feature>
<dbReference type="Gene3D" id="3.40.50.11190">
    <property type="match status" value="1"/>
</dbReference>
<feature type="domain" description="Glycosyl transferase family 28 C-terminal" evidence="3">
    <location>
        <begin position="221"/>
        <end position="303"/>
    </location>
</feature>
<gene>
    <name evidence="4" type="primary">pseG</name>
    <name evidence="4" type="ORF">COT75_03040</name>
</gene>
<dbReference type="GO" id="GO:0016758">
    <property type="term" value="F:hexosyltransferase activity"/>
    <property type="evidence" value="ECO:0007669"/>
    <property type="project" value="InterPro"/>
</dbReference>
<dbReference type="Gene3D" id="3.40.50.2000">
    <property type="entry name" value="Glycogen Phosphorylase B"/>
    <property type="match status" value="1"/>
</dbReference>
<dbReference type="NCBIfam" id="TIGR03590">
    <property type="entry name" value="PseG"/>
    <property type="match status" value="1"/>
</dbReference>
<evidence type="ECO:0000256" key="1">
    <source>
        <dbReference type="PIRSR" id="PIRSR620023-1"/>
    </source>
</evidence>
<dbReference type="SUPFAM" id="SSF53756">
    <property type="entry name" value="UDP-Glycosyltransferase/glycogen phosphorylase"/>
    <property type="match status" value="1"/>
</dbReference>
<keyword evidence="4" id="KW-0378">Hydrolase</keyword>
<dbReference type="Proteomes" id="UP000230093">
    <property type="component" value="Unassembled WGS sequence"/>
</dbReference>
<dbReference type="AlphaFoldDB" id="A0A2H0W977"/>
<comment type="caution">
    <text evidence="4">The sequence shown here is derived from an EMBL/GenBank/DDBJ whole genome shotgun (WGS) entry which is preliminary data.</text>
</comment>
<dbReference type="GO" id="GO:0016787">
    <property type="term" value="F:hydrolase activity"/>
    <property type="evidence" value="ECO:0007669"/>
    <property type="project" value="UniProtKB-KW"/>
</dbReference>
<dbReference type="EMBL" id="PEZT01000016">
    <property type="protein sequence ID" value="PIS09211.1"/>
    <property type="molecule type" value="Genomic_DNA"/>
</dbReference>
<evidence type="ECO:0000313" key="5">
    <source>
        <dbReference type="Proteomes" id="UP000230093"/>
    </source>
</evidence>
<evidence type="ECO:0000256" key="2">
    <source>
        <dbReference type="PIRSR" id="PIRSR620023-2"/>
    </source>
</evidence>
<sequence>MKIFLLTEAGKNIGSGHITRCIALSQAFIEKGLYPYFVINGDNSVKDLFKDKKYIIFNWLEERKRLFNLIKTSDIVIIDSYLADNTLYKGISENAKLCVYIDDNKRIDYPKGILVNGGIYSLKLKYPKKRNLIYLLGFQYTILRKEFWYVGKKKVKKNIKDVMITFGGADTKNITTKVLRLLTNEFPNFNKKVVIGKWFRNFNLIKKQKDERTEFIEWADANKMKELMMKSDIVVSAGGQALFEFAQVGLPVIIIAANDKNQLKNINEWKKTGFIEYAGLWKDKNLENSLLNKINFVNNYNTRLQMSYNGKRILKKNGSLNVVSKILQELTNKE</sequence>
<feature type="binding site" evidence="2">
    <location>
        <position position="244"/>
    </location>
    <ligand>
        <name>substrate</name>
    </ligand>
</feature>